<evidence type="ECO:0000313" key="8">
    <source>
        <dbReference type="EMBL" id="KAH6825199.1"/>
    </source>
</evidence>
<dbReference type="PANTHER" id="PTHR11746">
    <property type="entry name" value="O-METHYLTRANSFERASE"/>
    <property type="match status" value="1"/>
</dbReference>
<dbReference type="InterPro" id="IPR036390">
    <property type="entry name" value="WH_DNA-bd_sf"/>
</dbReference>
<comment type="caution">
    <text evidence="8">The sequence shown here is derived from an EMBL/GenBank/DDBJ whole genome shotgun (WGS) entry which is preliminary data.</text>
</comment>
<evidence type="ECO:0000313" key="9">
    <source>
        <dbReference type="Proteomes" id="UP001190926"/>
    </source>
</evidence>
<dbReference type="Gene3D" id="1.10.10.10">
    <property type="entry name" value="Winged helix-like DNA-binding domain superfamily/Winged helix DNA-binding domain"/>
    <property type="match status" value="1"/>
</dbReference>
<feature type="domain" description="O-methyltransferase dimerisation" evidence="7">
    <location>
        <begin position="21"/>
        <end position="111"/>
    </location>
</feature>
<organism evidence="8 9">
    <name type="scientific">Perilla frutescens var. hirtella</name>
    <name type="common">Perilla citriodora</name>
    <name type="synonym">Perilla setoyensis</name>
    <dbReference type="NCBI Taxonomy" id="608512"/>
    <lineage>
        <taxon>Eukaryota</taxon>
        <taxon>Viridiplantae</taxon>
        <taxon>Streptophyta</taxon>
        <taxon>Embryophyta</taxon>
        <taxon>Tracheophyta</taxon>
        <taxon>Spermatophyta</taxon>
        <taxon>Magnoliopsida</taxon>
        <taxon>eudicotyledons</taxon>
        <taxon>Gunneridae</taxon>
        <taxon>Pentapetalae</taxon>
        <taxon>asterids</taxon>
        <taxon>lamiids</taxon>
        <taxon>Lamiales</taxon>
        <taxon>Lamiaceae</taxon>
        <taxon>Nepetoideae</taxon>
        <taxon>Elsholtzieae</taxon>
        <taxon>Perilla</taxon>
    </lineage>
</organism>
<dbReference type="FunFam" id="1.10.10.10:FF:000213">
    <property type="entry name" value="Coniferyl alcohol 9-O-methyltransferase"/>
    <property type="match status" value="1"/>
</dbReference>
<evidence type="ECO:0000256" key="2">
    <source>
        <dbReference type="ARBA" id="ARBA00022679"/>
    </source>
</evidence>
<evidence type="ECO:0000259" key="7">
    <source>
        <dbReference type="Pfam" id="PF08100"/>
    </source>
</evidence>
<keyword evidence="1" id="KW-0489">Methyltransferase</keyword>
<dbReference type="GO" id="GO:0046983">
    <property type="term" value="F:protein dimerization activity"/>
    <property type="evidence" value="ECO:0007669"/>
    <property type="project" value="InterPro"/>
</dbReference>
<evidence type="ECO:0000256" key="5">
    <source>
        <dbReference type="PIRSR" id="PIRSR005739-1"/>
    </source>
</evidence>
<evidence type="ECO:0000256" key="4">
    <source>
        <dbReference type="ARBA" id="ARBA00034481"/>
    </source>
</evidence>
<feature type="domain" description="O-methyltransferase C-terminal" evidence="6">
    <location>
        <begin position="132"/>
        <end position="343"/>
    </location>
</feature>
<keyword evidence="2" id="KW-0808">Transferase</keyword>
<feature type="active site" description="Proton acceptor" evidence="5">
    <location>
        <position position="263"/>
    </location>
</feature>
<dbReference type="InterPro" id="IPR001077">
    <property type="entry name" value="COMT_C"/>
</dbReference>
<protein>
    <submittedName>
        <fullName evidence="8">Uncharacterized protein</fullName>
    </submittedName>
</protein>
<evidence type="ECO:0000259" key="6">
    <source>
        <dbReference type="Pfam" id="PF00891"/>
    </source>
</evidence>
<dbReference type="CDD" id="cd02440">
    <property type="entry name" value="AdoMet_MTases"/>
    <property type="match status" value="1"/>
</dbReference>
<dbReference type="PROSITE" id="PS51683">
    <property type="entry name" value="SAM_OMT_II"/>
    <property type="match status" value="1"/>
</dbReference>
<dbReference type="SUPFAM" id="SSF46785">
    <property type="entry name" value="Winged helix' DNA-binding domain"/>
    <property type="match status" value="1"/>
</dbReference>
<dbReference type="InterPro" id="IPR029063">
    <property type="entry name" value="SAM-dependent_MTases_sf"/>
</dbReference>
<dbReference type="EMBL" id="SDAM02000179">
    <property type="protein sequence ID" value="KAH6825199.1"/>
    <property type="molecule type" value="Genomic_DNA"/>
</dbReference>
<sequence>MASPIVVVSTQELLDAQAHLWNLSFSHVNCMSLKCAVQLGIPDIIHKHGKPITLSELVDALSINKAKSNALSRLMRILVHSKIFDKVKISEEGEEGEAYSLTRASRLLLKDEPLSYTTFTVAMADPVMIDPFHHMSEWFHDECSTPFVTRNGMNFWEFGRNDEKWNQLFNEAMACDARFVGNMLVKECKHVFEGLKTVVDVAGGTGSVAQALIDTFSGLKCTVLDLPQVVAGLEGSENLRFVSGDMFQFIPPTDAVFLKWIMHDWSDENCVKILEKCKEAIIPSKNNGGKVIIVDMVVDGLKQEHHEATETQLFFDMTLMADFSGKERTEKEWAKLFAAAGFNNYKINPVLGLTSVIEVFP</sequence>
<comment type="similarity">
    <text evidence="4">Belongs to the class I-like SAM-binding methyltransferase superfamily. Cation-independent O-methyltransferase family. COMT subfamily.</text>
</comment>
<dbReference type="FunFam" id="3.40.50.150:FF:000057">
    <property type="entry name" value="O-methyltransferase ZRP4"/>
    <property type="match status" value="1"/>
</dbReference>
<dbReference type="Proteomes" id="UP001190926">
    <property type="component" value="Unassembled WGS sequence"/>
</dbReference>
<reference evidence="8 9" key="1">
    <citation type="journal article" date="2021" name="Nat. Commun.">
        <title>Incipient diploidization of the medicinal plant Perilla within 10,000 years.</title>
        <authorList>
            <person name="Zhang Y."/>
            <person name="Shen Q."/>
            <person name="Leng L."/>
            <person name="Zhang D."/>
            <person name="Chen S."/>
            <person name="Shi Y."/>
            <person name="Ning Z."/>
            <person name="Chen S."/>
        </authorList>
    </citation>
    <scope>NUCLEOTIDE SEQUENCE [LARGE SCALE GENOMIC DNA]</scope>
    <source>
        <strain evidence="9">cv. PC099</strain>
    </source>
</reference>
<dbReference type="AlphaFoldDB" id="A0AAD4J1H6"/>
<keyword evidence="9" id="KW-1185">Reference proteome</keyword>
<dbReference type="SUPFAM" id="SSF53335">
    <property type="entry name" value="S-adenosyl-L-methionine-dependent methyltransferases"/>
    <property type="match status" value="1"/>
</dbReference>
<dbReference type="GO" id="GO:0032259">
    <property type="term" value="P:methylation"/>
    <property type="evidence" value="ECO:0007669"/>
    <property type="project" value="UniProtKB-KW"/>
</dbReference>
<dbReference type="Pfam" id="PF08100">
    <property type="entry name" value="Dimerisation"/>
    <property type="match status" value="1"/>
</dbReference>
<proteinExistence type="inferred from homology"/>
<dbReference type="GO" id="GO:0008171">
    <property type="term" value="F:O-methyltransferase activity"/>
    <property type="evidence" value="ECO:0007669"/>
    <property type="project" value="InterPro"/>
</dbReference>
<keyword evidence="3" id="KW-0949">S-adenosyl-L-methionine</keyword>
<dbReference type="InterPro" id="IPR016461">
    <property type="entry name" value="COMT-like"/>
</dbReference>
<evidence type="ECO:0000256" key="1">
    <source>
        <dbReference type="ARBA" id="ARBA00022603"/>
    </source>
</evidence>
<evidence type="ECO:0000256" key="3">
    <source>
        <dbReference type="ARBA" id="ARBA00022691"/>
    </source>
</evidence>
<dbReference type="InterPro" id="IPR036388">
    <property type="entry name" value="WH-like_DNA-bd_sf"/>
</dbReference>
<gene>
    <name evidence="8" type="ORF">C2S53_016118</name>
</gene>
<dbReference type="Gene3D" id="3.40.50.150">
    <property type="entry name" value="Vaccinia Virus protein VP39"/>
    <property type="match status" value="1"/>
</dbReference>
<name>A0AAD4J1H6_PERFH</name>
<dbReference type="PIRSF" id="PIRSF005739">
    <property type="entry name" value="O-mtase"/>
    <property type="match status" value="1"/>
</dbReference>
<dbReference type="GO" id="GO:0008757">
    <property type="term" value="F:S-adenosylmethionine-dependent methyltransferase activity"/>
    <property type="evidence" value="ECO:0007669"/>
    <property type="project" value="UniProtKB-ARBA"/>
</dbReference>
<accession>A0AAD4J1H6</accession>
<dbReference type="InterPro" id="IPR012967">
    <property type="entry name" value="COMT_dimerisation"/>
</dbReference>
<dbReference type="Pfam" id="PF00891">
    <property type="entry name" value="Methyltransf_2"/>
    <property type="match status" value="1"/>
</dbReference>